<reference evidence="1" key="1">
    <citation type="submission" date="2023-03" db="EMBL/GenBank/DDBJ databases">
        <title>Chromosome-level genomes of two armyworms, Mythimna separata and Mythimna loreyi, provide insights into the biosynthesis and reception of sex pheromones.</title>
        <authorList>
            <person name="Zhao H."/>
        </authorList>
    </citation>
    <scope>NUCLEOTIDE SEQUENCE</scope>
    <source>
        <strain evidence="1">BeijingLab</strain>
    </source>
</reference>
<dbReference type="EMBL" id="CM056806">
    <property type="protein sequence ID" value="KAJ8704944.1"/>
    <property type="molecule type" value="Genomic_DNA"/>
</dbReference>
<keyword evidence="2" id="KW-1185">Reference proteome</keyword>
<evidence type="ECO:0000313" key="1">
    <source>
        <dbReference type="EMBL" id="KAJ8704944.1"/>
    </source>
</evidence>
<organism evidence="1 2">
    <name type="scientific">Mythimna loreyi</name>
    <dbReference type="NCBI Taxonomy" id="667449"/>
    <lineage>
        <taxon>Eukaryota</taxon>
        <taxon>Metazoa</taxon>
        <taxon>Ecdysozoa</taxon>
        <taxon>Arthropoda</taxon>
        <taxon>Hexapoda</taxon>
        <taxon>Insecta</taxon>
        <taxon>Pterygota</taxon>
        <taxon>Neoptera</taxon>
        <taxon>Endopterygota</taxon>
        <taxon>Lepidoptera</taxon>
        <taxon>Glossata</taxon>
        <taxon>Ditrysia</taxon>
        <taxon>Noctuoidea</taxon>
        <taxon>Noctuidae</taxon>
        <taxon>Noctuinae</taxon>
        <taxon>Hadenini</taxon>
        <taxon>Mythimna</taxon>
    </lineage>
</organism>
<dbReference type="Proteomes" id="UP001231649">
    <property type="component" value="Chromosome 30"/>
</dbReference>
<proteinExistence type="predicted"/>
<accession>A0ACC2Q4R2</accession>
<sequence length="506" mass="57710">MFTQGMQINTSKTLFISLINTNSSIIMEEQSKKPTYKYCIVPKCKNTIRNAPNKVFFHVPRGADIRKKWCKIMKRDMVSPSTCLYCCEDHFDIEEDTDNYMEYKIMYLQEKRNCTLRLKKGVVPHKFECRKETILQPASGRKGSLKRKPLETIEDVSTAPPVKQTVVPVQAEIKVCRGCLALDVKMFDMKDFELTEMFQNVTGISVSDNTGITHHRVCWECAARLTAAATFRDKALLSDALLKDIAHMKKSDIATLKQNYGVLKSRLTVYTALSTSNIKCEQAYKETSNNENLKEIKTEIMNQADIEFEEHDPWFNVPVKTESNPTQNNIKVDAFKNLTHLNDDFTFNNDTGHDKNPAFHRSPTKDEGSRQHPNTNIGTLEKNHSILASRLTDSKAFNFLVRETRFESKYEETATIGKKVFKQERKETNCAGHIPWQNISVKIELESDPTAENNTKSDAIIKEIYMNNDSMGKEGSGCDIPTSDLRNNVEKDTKISGNPVISKDRL</sequence>
<evidence type="ECO:0000313" key="2">
    <source>
        <dbReference type="Proteomes" id="UP001231649"/>
    </source>
</evidence>
<name>A0ACC2Q4R2_9NEOP</name>
<protein>
    <submittedName>
        <fullName evidence="1">Uncharacterized protein</fullName>
    </submittedName>
</protein>
<comment type="caution">
    <text evidence="1">The sequence shown here is derived from an EMBL/GenBank/DDBJ whole genome shotgun (WGS) entry which is preliminary data.</text>
</comment>
<gene>
    <name evidence="1" type="ORF">PYW08_012264</name>
</gene>